<keyword evidence="3" id="KW-1185">Reference proteome</keyword>
<gene>
    <name evidence="2" type="ORF">B0H66DRAFT_609554</name>
</gene>
<sequence>MAKLGWRAAGLPHQGVGKGQKGGSRSQSMPGDTWKTYDYKGPTGLVDQSEHAWLSSSRLPKLAREGGSGVTVTVPCQVSLAAKTACAGRQWPVCKMQSPVASSVLVLARGVGVPSLQSCRLRARNRRFAQGSKTHSKSPRGARPLGTCLPDKFTTVVLLRLGQVTGISPRLLTKLRYHQGHHIRYSGLSTSTGNDYLITVSPSSRCPNQRMPSLPFPSRPYMYLGLAGT</sequence>
<feature type="region of interest" description="Disordered" evidence="1">
    <location>
        <begin position="1"/>
        <end position="33"/>
    </location>
</feature>
<reference evidence="2" key="1">
    <citation type="journal article" date="2023" name="Mol. Phylogenet. Evol.">
        <title>Genome-scale phylogeny and comparative genomics of the fungal order Sordariales.</title>
        <authorList>
            <person name="Hensen N."/>
            <person name="Bonometti L."/>
            <person name="Westerberg I."/>
            <person name="Brannstrom I.O."/>
            <person name="Guillou S."/>
            <person name="Cros-Aarteil S."/>
            <person name="Calhoun S."/>
            <person name="Haridas S."/>
            <person name="Kuo A."/>
            <person name="Mondo S."/>
            <person name="Pangilinan J."/>
            <person name="Riley R."/>
            <person name="LaButti K."/>
            <person name="Andreopoulos B."/>
            <person name="Lipzen A."/>
            <person name="Chen C."/>
            <person name="Yan M."/>
            <person name="Daum C."/>
            <person name="Ng V."/>
            <person name="Clum A."/>
            <person name="Steindorff A."/>
            <person name="Ohm R.A."/>
            <person name="Martin F."/>
            <person name="Silar P."/>
            <person name="Natvig D.O."/>
            <person name="Lalanne C."/>
            <person name="Gautier V."/>
            <person name="Ament-Velasquez S.L."/>
            <person name="Kruys A."/>
            <person name="Hutchinson M.I."/>
            <person name="Powell A.J."/>
            <person name="Barry K."/>
            <person name="Miller A.N."/>
            <person name="Grigoriev I.V."/>
            <person name="Debuchy R."/>
            <person name="Gladieux P."/>
            <person name="Hiltunen Thoren M."/>
            <person name="Johannesson H."/>
        </authorList>
    </citation>
    <scope>NUCLEOTIDE SEQUENCE</scope>
    <source>
        <strain evidence="2">CBS 118394</strain>
    </source>
</reference>
<accession>A0AAE0IPU9</accession>
<evidence type="ECO:0000313" key="2">
    <source>
        <dbReference type="EMBL" id="KAK3328958.1"/>
    </source>
</evidence>
<dbReference type="EMBL" id="JAUEDM010000001">
    <property type="protein sequence ID" value="KAK3328958.1"/>
    <property type="molecule type" value="Genomic_DNA"/>
</dbReference>
<dbReference type="Proteomes" id="UP001283341">
    <property type="component" value="Unassembled WGS sequence"/>
</dbReference>
<evidence type="ECO:0000313" key="3">
    <source>
        <dbReference type="Proteomes" id="UP001283341"/>
    </source>
</evidence>
<protein>
    <submittedName>
        <fullName evidence="2">Uncharacterized protein</fullName>
    </submittedName>
</protein>
<reference evidence="2" key="2">
    <citation type="submission" date="2023-06" db="EMBL/GenBank/DDBJ databases">
        <authorList>
            <consortium name="Lawrence Berkeley National Laboratory"/>
            <person name="Haridas S."/>
            <person name="Hensen N."/>
            <person name="Bonometti L."/>
            <person name="Westerberg I."/>
            <person name="Brannstrom I.O."/>
            <person name="Guillou S."/>
            <person name="Cros-Aarteil S."/>
            <person name="Calhoun S."/>
            <person name="Kuo A."/>
            <person name="Mondo S."/>
            <person name="Pangilinan J."/>
            <person name="Riley R."/>
            <person name="Labutti K."/>
            <person name="Andreopoulos B."/>
            <person name="Lipzen A."/>
            <person name="Chen C."/>
            <person name="Yanf M."/>
            <person name="Daum C."/>
            <person name="Ng V."/>
            <person name="Clum A."/>
            <person name="Steindorff A."/>
            <person name="Ohm R."/>
            <person name="Martin F."/>
            <person name="Silar P."/>
            <person name="Natvig D."/>
            <person name="Lalanne C."/>
            <person name="Gautier V."/>
            <person name="Ament-Velasquez S.L."/>
            <person name="Kruys A."/>
            <person name="Hutchinson M.I."/>
            <person name="Powell A.J."/>
            <person name="Barry K."/>
            <person name="Miller A.N."/>
            <person name="Grigoriev I.V."/>
            <person name="Debuchy R."/>
            <person name="Gladieux P."/>
            <person name="Thoren M.H."/>
            <person name="Johannesson H."/>
        </authorList>
    </citation>
    <scope>NUCLEOTIDE SEQUENCE</scope>
    <source>
        <strain evidence="2">CBS 118394</strain>
    </source>
</reference>
<dbReference type="AlphaFoldDB" id="A0AAE0IPU9"/>
<evidence type="ECO:0000256" key="1">
    <source>
        <dbReference type="SAM" id="MobiDB-lite"/>
    </source>
</evidence>
<comment type="caution">
    <text evidence="2">The sequence shown here is derived from an EMBL/GenBank/DDBJ whole genome shotgun (WGS) entry which is preliminary data.</text>
</comment>
<name>A0AAE0IPU9_9PEZI</name>
<organism evidence="2 3">
    <name type="scientific">Apodospora peruviana</name>
    <dbReference type="NCBI Taxonomy" id="516989"/>
    <lineage>
        <taxon>Eukaryota</taxon>
        <taxon>Fungi</taxon>
        <taxon>Dikarya</taxon>
        <taxon>Ascomycota</taxon>
        <taxon>Pezizomycotina</taxon>
        <taxon>Sordariomycetes</taxon>
        <taxon>Sordariomycetidae</taxon>
        <taxon>Sordariales</taxon>
        <taxon>Lasiosphaeriaceae</taxon>
        <taxon>Apodospora</taxon>
    </lineage>
</organism>
<proteinExistence type="predicted"/>